<name>A0A3E0HNZ0_9PSEU</name>
<dbReference type="Pfam" id="PF02720">
    <property type="entry name" value="DUF222"/>
    <property type="match status" value="1"/>
</dbReference>
<dbReference type="Gene3D" id="1.10.30.50">
    <property type="match status" value="1"/>
</dbReference>
<reference evidence="4 5" key="1">
    <citation type="submission" date="2018-08" db="EMBL/GenBank/DDBJ databases">
        <title>Genomic Encyclopedia of Archaeal and Bacterial Type Strains, Phase II (KMG-II): from individual species to whole genera.</title>
        <authorList>
            <person name="Goeker M."/>
        </authorList>
    </citation>
    <scope>NUCLEOTIDE SEQUENCE [LARGE SCALE GENOMIC DNA]</scope>
    <source>
        <strain evidence="4 5">DSM 45791</strain>
    </source>
</reference>
<dbReference type="CDD" id="cd00085">
    <property type="entry name" value="HNHc"/>
    <property type="match status" value="1"/>
</dbReference>
<protein>
    <submittedName>
        <fullName evidence="4">HNH endonuclease</fullName>
    </submittedName>
</protein>
<dbReference type="SMART" id="SM00507">
    <property type="entry name" value="HNHc"/>
    <property type="match status" value="1"/>
</dbReference>
<dbReference type="InterPro" id="IPR003870">
    <property type="entry name" value="DUF222"/>
</dbReference>
<evidence type="ECO:0000256" key="1">
    <source>
        <dbReference type="ARBA" id="ARBA00023450"/>
    </source>
</evidence>
<keyword evidence="4" id="KW-0255">Endonuclease</keyword>
<dbReference type="OrthoDB" id="3662871at2"/>
<gene>
    <name evidence="4" type="ORF">BCF44_10590</name>
</gene>
<proteinExistence type="inferred from homology"/>
<dbReference type="GO" id="GO:0008270">
    <property type="term" value="F:zinc ion binding"/>
    <property type="evidence" value="ECO:0007669"/>
    <property type="project" value="InterPro"/>
</dbReference>
<organism evidence="4 5">
    <name type="scientific">Kutzneria buriramensis</name>
    <dbReference type="NCBI Taxonomy" id="1045776"/>
    <lineage>
        <taxon>Bacteria</taxon>
        <taxon>Bacillati</taxon>
        <taxon>Actinomycetota</taxon>
        <taxon>Actinomycetes</taxon>
        <taxon>Pseudonocardiales</taxon>
        <taxon>Pseudonocardiaceae</taxon>
        <taxon>Kutzneria</taxon>
    </lineage>
</organism>
<dbReference type="Pfam" id="PF01844">
    <property type="entry name" value="HNH"/>
    <property type="match status" value="1"/>
</dbReference>
<dbReference type="GO" id="GO:0003676">
    <property type="term" value="F:nucleic acid binding"/>
    <property type="evidence" value="ECO:0007669"/>
    <property type="project" value="InterPro"/>
</dbReference>
<evidence type="ECO:0000259" key="3">
    <source>
        <dbReference type="SMART" id="SM00507"/>
    </source>
</evidence>
<dbReference type="Proteomes" id="UP000256269">
    <property type="component" value="Unassembled WGS sequence"/>
</dbReference>
<evidence type="ECO:0000313" key="4">
    <source>
        <dbReference type="EMBL" id="REH48232.1"/>
    </source>
</evidence>
<dbReference type="EMBL" id="QUNO01000005">
    <property type="protein sequence ID" value="REH48232.1"/>
    <property type="molecule type" value="Genomic_DNA"/>
</dbReference>
<dbReference type="InterPro" id="IPR003615">
    <property type="entry name" value="HNH_nuc"/>
</dbReference>
<keyword evidence="4" id="KW-0378">Hydrolase</keyword>
<evidence type="ECO:0000256" key="2">
    <source>
        <dbReference type="SAM" id="MobiDB-lite"/>
    </source>
</evidence>
<comment type="caution">
    <text evidence="4">The sequence shown here is derived from an EMBL/GenBank/DDBJ whole genome shotgun (WGS) entry which is preliminary data.</text>
</comment>
<dbReference type="AlphaFoldDB" id="A0A3E0HNZ0"/>
<dbReference type="InterPro" id="IPR002711">
    <property type="entry name" value="HNH"/>
</dbReference>
<feature type="domain" description="HNH nuclease" evidence="3">
    <location>
        <begin position="114"/>
        <end position="166"/>
    </location>
</feature>
<keyword evidence="5" id="KW-1185">Reference proteome</keyword>
<sequence length="192" mass="20496">MLAGLISPLAEPKSGTDPRTTPQRQGDAFADIIELAAGSENLPDEGGERPHLAITIPLQALKDAAGSADIEAGDPIPVEVARRIACDSTAMRTVLGANGVPLSVGRSKRIIPAAIRRALIVRDKGCAFPGCHRRPRQCHAHHVIHWANGGPTELGNLLLVCSTHHRMIHHTRWTVEIVNQLPVFTPLGEAPG</sequence>
<feature type="region of interest" description="Disordered" evidence="2">
    <location>
        <begin position="1"/>
        <end position="24"/>
    </location>
</feature>
<comment type="similarity">
    <text evidence="1">Belongs to the Rv1128c/1148c/1588c/1702c/1945/3466 family.</text>
</comment>
<evidence type="ECO:0000313" key="5">
    <source>
        <dbReference type="Proteomes" id="UP000256269"/>
    </source>
</evidence>
<keyword evidence="4" id="KW-0540">Nuclease</keyword>
<accession>A0A3E0HNZ0</accession>
<dbReference type="GO" id="GO:0004519">
    <property type="term" value="F:endonuclease activity"/>
    <property type="evidence" value="ECO:0007669"/>
    <property type="project" value="UniProtKB-KW"/>
</dbReference>